<evidence type="ECO:0000256" key="3">
    <source>
        <dbReference type="ARBA" id="ARBA00022741"/>
    </source>
</evidence>
<dbReference type="Proteomes" id="UP001642464">
    <property type="component" value="Unassembled WGS sequence"/>
</dbReference>
<feature type="domain" description="Ku" evidence="13">
    <location>
        <begin position="1410"/>
        <end position="1549"/>
    </location>
</feature>
<evidence type="ECO:0000256" key="9">
    <source>
        <dbReference type="ARBA" id="ARBA00023172"/>
    </source>
</evidence>
<dbReference type="PANTHER" id="PTHR12604">
    <property type="entry name" value="KU AUTOANTIGEN DNA HELICASE"/>
    <property type="match status" value="1"/>
</dbReference>
<comment type="caution">
    <text evidence="14">The sequence shown here is derived from an EMBL/GenBank/DDBJ whole genome shotgun (WGS) entry which is preliminary data.</text>
</comment>
<feature type="region of interest" description="Disordered" evidence="12">
    <location>
        <begin position="659"/>
        <end position="678"/>
    </location>
</feature>
<dbReference type="InterPro" id="IPR036291">
    <property type="entry name" value="NAD(P)-bd_dom_sf"/>
</dbReference>
<feature type="region of interest" description="Disordered" evidence="12">
    <location>
        <begin position="289"/>
        <end position="323"/>
    </location>
</feature>
<name>A0ABP0I7Y4_9DINO</name>
<dbReference type="SUPFAM" id="SSF51735">
    <property type="entry name" value="NAD(P)-binding Rossmann-fold domains"/>
    <property type="match status" value="1"/>
</dbReference>
<feature type="region of interest" description="Disordered" evidence="12">
    <location>
        <begin position="421"/>
        <end position="505"/>
    </location>
</feature>
<feature type="compositionally biased region" description="Low complexity" evidence="12">
    <location>
        <begin position="623"/>
        <end position="637"/>
    </location>
</feature>
<dbReference type="SMART" id="SM00559">
    <property type="entry name" value="Ku78"/>
    <property type="match status" value="1"/>
</dbReference>
<evidence type="ECO:0000256" key="6">
    <source>
        <dbReference type="ARBA" id="ARBA00022806"/>
    </source>
</evidence>
<feature type="compositionally biased region" description="Low complexity" evidence="12">
    <location>
        <begin position="367"/>
        <end position="381"/>
    </location>
</feature>
<dbReference type="InterPro" id="IPR014893">
    <property type="entry name" value="Ku_PK_bind"/>
</dbReference>
<feature type="region of interest" description="Disordered" evidence="12">
    <location>
        <begin position="580"/>
        <end position="637"/>
    </location>
</feature>
<keyword evidence="8" id="KW-0238">DNA-binding</keyword>
<keyword evidence="15" id="KW-1185">Reference proteome</keyword>
<evidence type="ECO:0000313" key="14">
    <source>
        <dbReference type="EMBL" id="CAK8998408.1"/>
    </source>
</evidence>
<feature type="compositionally biased region" description="Low complexity" evidence="12">
    <location>
        <begin position="659"/>
        <end position="677"/>
    </location>
</feature>
<dbReference type="InterPro" id="IPR016194">
    <property type="entry name" value="SPOC-like_C_dom_sf"/>
</dbReference>
<dbReference type="Pfam" id="PF08785">
    <property type="entry name" value="Ku_PK_bind"/>
    <property type="match status" value="1"/>
</dbReference>
<accession>A0ABP0I7Y4</accession>
<proteinExistence type="inferred from homology"/>
<keyword evidence="6 14" id="KW-0347">Helicase</keyword>
<dbReference type="InterPro" id="IPR036494">
    <property type="entry name" value="Ku_C_sf"/>
</dbReference>
<evidence type="ECO:0000256" key="1">
    <source>
        <dbReference type="ARBA" id="ARBA00004123"/>
    </source>
</evidence>
<sequence length="1869" mass="202820">GGVRKRQGETTRASATTRTTGPRGQEQGFPAPRARTQPVVPRGDNAARGAGNGVVGSFDNEIFKSRYQRNNKRGGLKNLRCFPSCGFRHKERGFCGRSVEVEVRHPAGVHTENFMCWAEFVKKGDPQPYTVGQTVLRRKMETQERTKDDPVLPLVRGDRLGDKCTDTISAFEFNKERRGWHYGWASNKHTCNAEHVLQCYVFETNLRNPSELVCRAIFQSPSFMLFCRRRRRFTIAPSAPAAVPLKRARSMEQEAAAVEGGAVAIKREPNGADSGLDVTAEGVKRFKTGSQQQATGGSFTPLSQDSVSPATRRRNFSSGDGDLDRMENIFRRLQVIMGRIRQQEPRRQRRPRRGSTLGSTTAAREPASSSSSSSSAASVASWGNGSLPLSQVGDDDFGSGSGLTPSFLDAFEIFQTMPDLTEDSVPLDDPLPLSEGTAGGGGDFGMPLGGDFSFSGSLESPMPEGFREDRDGSSSSSPKNDGNTEGVAKGDIVPAPQTLRRSTSDQMIDDVAQYLSHESGFQRAVEQLARQTHNGAPPNYHGFLRIVKNYLESYRRSRNISRAEFDRVFNKATNAQQTLMPVDLGPRGGDGDGVGDFDGGKEKGATSRHGAPSTSLSHPGYPASASAPDAARGAPAAGDVSRSRSILGSALGAFTSLVSSSSSSSASPAIPQAPTTSDGMYIIGPHNTLIPNVPGRWRQTEESEMLMQEMRFKMGTPWILSKMFEFMESRFEIEVHGLDMITRLNRKWISNTTLRFHLDGEEHHWGITLPAPFSQLSQGWTYRAWIEDNKIILSHMIGDQRLTRFNWLSKDRSILHSIVTLEVQDSVTGTYQEMAHQLLQPTECMRAAVFVAVLTVVAAVWAEPWLAAWTADMSAFRERVQAGGRSALVIGATGATGSFVVQELLERPEWERVVVLSRRELQGVQHDKLEVVVMDLQKDEVDAERLKGLTNLFNCIGTTRALAGGADGFHAIEVGISTKVAKAAKEAGIQHASVISAQGASPKRSIAPKWFHPLFYGKTMGLKEQTLIDNGFPRVTIFRPGMLKRGNAGSDTRTMEKVFGSILPSLDVKLLAKAMVNDAESGPIDAPEQPLYVSGNGGGNEENGEALTCRRADVSPVSVGDAARKDGAAWRGRAEARQEEARLAAALAVEREKARRRASLRSSGRLRCAAQMWEGKKADQVAVLAMGSSSSDNVEFHEYGGCEHVVQHVKMGRPTAEVLKSFKNDEMVSKTSDEGKAPLGYGVKVAVEEIRQQLGTKNYNRRVVVFTSGRGLDFAGLEQVLKENSALVKVEVVVVATDGDESAVSVAELSKLIEAAPKEGGHEVLNDVEMASRIRMDHVGTMSQIPAYRGVLRLWEKEAFHVNVFTKTAEAKPPSLKKASKIALSDENRGDKDGAKAQRQIWSTLPDKPDEEVPPEEQANGYRYGRQFVPMSAQDEEAKKYAADKDMSVVGFVDASAVPMHLNMGKVLYVEPQPGLPNSKVGFSALVRALLARDMVAIARFVPRKSGAMTLNALIPHVSEDDSVECMYTWELPFDQDVREHIFSSLANESMQPSSEQMEAMDELVAAFDIGGGAKNEVTGITNAVEQFVPEKTLNPLLERLHRLLHFRMIDENSALPQDSEEIEALFKPNAELLARCKPQFDKVSAAFSLKREVAAVAAPESAAAPDPKRARVGLVADGVVAGSSSSSSSSSGADNTGSSGANGASVSNATSSSWLGGGDKIDAVGSVNPVSDFESMLERTDKDVSEAAFDGMKKQIEQLMAPGVAALYFPKAVECLVSLRKGALRVSMENEFNKFLRAVKQDAPGELWKLIVGAELTLISSDDAAVVSDVSAADAAAFLKDAVVAKAVAVEAVKAVAVENDDDFDDFE</sequence>
<dbReference type="InterPro" id="IPR024193">
    <property type="entry name" value="Ku80"/>
</dbReference>
<dbReference type="Gene3D" id="1.25.40.240">
    <property type="entry name" value="Ku, C-terminal domain"/>
    <property type="match status" value="1"/>
</dbReference>
<dbReference type="CDD" id="cd00873">
    <property type="entry name" value="KU80"/>
    <property type="match status" value="1"/>
</dbReference>
<evidence type="ECO:0000256" key="8">
    <source>
        <dbReference type="ARBA" id="ARBA00023125"/>
    </source>
</evidence>
<dbReference type="EMBL" id="CAXAMM010003068">
    <property type="protein sequence ID" value="CAK8998408.1"/>
    <property type="molecule type" value="Genomic_DNA"/>
</dbReference>
<dbReference type="Gene3D" id="2.40.290.10">
    <property type="match status" value="1"/>
</dbReference>
<protein>
    <submittedName>
        <fullName evidence="14">X-ray repair cross-complementing protein 5 (ATP-dependent DNA helicase 2 subunit ku80)</fullName>
    </submittedName>
</protein>
<keyword evidence="4" id="KW-0227">DNA damage</keyword>
<feature type="compositionally biased region" description="Polar residues" evidence="12">
    <location>
        <begin position="473"/>
        <end position="483"/>
    </location>
</feature>
<evidence type="ECO:0000259" key="13">
    <source>
        <dbReference type="SMART" id="SM00559"/>
    </source>
</evidence>
<feature type="region of interest" description="Disordered" evidence="12">
    <location>
        <begin position="1"/>
        <end position="54"/>
    </location>
</feature>
<dbReference type="Gene3D" id="1.10.1600.10">
    <property type="match status" value="1"/>
</dbReference>
<dbReference type="Gene3D" id="3.40.50.720">
    <property type="entry name" value="NAD(P)-binding Rossmann-like Domain"/>
    <property type="match status" value="1"/>
</dbReference>
<feature type="region of interest" description="Disordered" evidence="12">
    <location>
        <begin position="337"/>
        <end position="381"/>
    </location>
</feature>
<reference evidence="14 15" key="1">
    <citation type="submission" date="2024-02" db="EMBL/GenBank/DDBJ databases">
        <authorList>
            <person name="Chen Y."/>
            <person name="Shah S."/>
            <person name="Dougan E. K."/>
            <person name="Thang M."/>
            <person name="Chan C."/>
        </authorList>
    </citation>
    <scope>NUCLEOTIDE SEQUENCE [LARGE SCALE GENOMIC DNA]</scope>
</reference>
<dbReference type="GO" id="GO:0004386">
    <property type="term" value="F:helicase activity"/>
    <property type="evidence" value="ECO:0007669"/>
    <property type="project" value="UniProtKB-KW"/>
</dbReference>
<keyword evidence="3" id="KW-0547">Nucleotide-binding</keyword>
<keyword evidence="5" id="KW-0378">Hydrolase</keyword>
<keyword evidence="11" id="KW-0539">Nucleus</keyword>
<dbReference type="SUPFAM" id="SSF53300">
    <property type="entry name" value="vWA-like"/>
    <property type="match status" value="1"/>
</dbReference>
<evidence type="ECO:0000256" key="7">
    <source>
        <dbReference type="ARBA" id="ARBA00022840"/>
    </source>
</evidence>
<evidence type="ECO:0000313" key="15">
    <source>
        <dbReference type="Proteomes" id="UP001642464"/>
    </source>
</evidence>
<dbReference type="SUPFAM" id="SSF100939">
    <property type="entry name" value="SPOC domain-like"/>
    <property type="match status" value="1"/>
</dbReference>
<evidence type="ECO:0000256" key="4">
    <source>
        <dbReference type="ARBA" id="ARBA00022763"/>
    </source>
</evidence>
<keyword evidence="9" id="KW-0233">DNA recombination</keyword>
<dbReference type="PANTHER" id="PTHR12604:SF4">
    <property type="entry name" value="X-RAY REPAIR CROSS-COMPLEMENTING PROTEIN 5"/>
    <property type="match status" value="1"/>
</dbReference>
<feature type="compositionally biased region" description="Polar residues" evidence="12">
    <location>
        <begin position="289"/>
        <end position="309"/>
    </location>
</feature>
<comment type="subcellular location">
    <subcellularLocation>
        <location evidence="1">Nucleus</location>
    </subcellularLocation>
</comment>
<feature type="non-terminal residue" evidence="14">
    <location>
        <position position="1"/>
    </location>
</feature>
<comment type="similarity">
    <text evidence="2">Belongs to the ku80 family.</text>
</comment>
<feature type="compositionally biased region" description="Gly residues" evidence="12">
    <location>
        <begin position="586"/>
        <end position="597"/>
    </location>
</feature>
<dbReference type="Pfam" id="PF13460">
    <property type="entry name" value="NAD_binding_10"/>
    <property type="match status" value="1"/>
</dbReference>
<dbReference type="InterPro" id="IPR016040">
    <property type="entry name" value="NAD(P)-bd_dom"/>
</dbReference>
<feature type="region of interest" description="Disordered" evidence="12">
    <location>
        <begin position="1683"/>
        <end position="1708"/>
    </location>
</feature>
<evidence type="ECO:0000256" key="10">
    <source>
        <dbReference type="ARBA" id="ARBA00023204"/>
    </source>
</evidence>
<feature type="region of interest" description="Disordered" evidence="12">
    <location>
        <begin position="1382"/>
        <end position="1418"/>
    </location>
</feature>
<keyword evidence="7" id="KW-0067">ATP-binding</keyword>
<dbReference type="InterPro" id="IPR006164">
    <property type="entry name" value="DNA_bd_Ku70/Ku80"/>
</dbReference>
<dbReference type="InterPro" id="IPR036465">
    <property type="entry name" value="vWFA_dom_sf"/>
</dbReference>
<feature type="compositionally biased region" description="Low complexity" evidence="12">
    <location>
        <begin position="10"/>
        <end position="20"/>
    </location>
</feature>
<keyword evidence="10" id="KW-0234">DNA repair</keyword>
<evidence type="ECO:0000256" key="11">
    <source>
        <dbReference type="ARBA" id="ARBA00023242"/>
    </source>
</evidence>
<feature type="compositionally biased region" description="Basic and acidic residues" evidence="12">
    <location>
        <begin position="1384"/>
        <end position="1396"/>
    </location>
</feature>
<evidence type="ECO:0000256" key="12">
    <source>
        <dbReference type="SAM" id="MobiDB-lite"/>
    </source>
</evidence>
<evidence type="ECO:0000256" key="2">
    <source>
        <dbReference type="ARBA" id="ARBA00007726"/>
    </source>
</evidence>
<evidence type="ECO:0000256" key="5">
    <source>
        <dbReference type="ARBA" id="ARBA00022801"/>
    </source>
</evidence>
<dbReference type="Gene3D" id="3.40.50.410">
    <property type="entry name" value="von Willebrand factor, type A domain"/>
    <property type="match status" value="1"/>
</dbReference>
<gene>
    <name evidence="14" type="ORF">SCF082_LOCUS5638</name>
</gene>
<feature type="compositionally biased region" description="Gly residues" evidence="12">
    <location>
        <begin position="437"/>
        <end position="448"/>
    </location>
</feature>
<dbReference type="SUPFAM" id="SSF101420">
    <property type="entry name" value="C-terminal domain of Ku80"/>
    <property type="match status" value="1"/>
</dbReference>
<organism evidence="14 15">
    <name type="scientific">Durusdinium trenchii</name>
    <dbReference type="NCBI Taxonomy" id="1381693"/>
    <lineage>
        <taxon>Eukaryota</taxon>
        <taxon>Sar</taxon>
        <taxon>Alveolata</taxon>
        <taxon>Dinophyceae</taxon>
        <taxon>Suessiales</taxon>
        <taxon>Symbiodiniaceae</taxon>
        <taxon>Durusdinium</taxon>
    </lineage>
</organism>
<dbReference type="Pfam" id="PF02735">
    <property type="entry name" value="Ku"/>
    <property type="match status" value="1"/>
</dbReference>